<dbReference type="Proteomes" id="UP000076532">
    <property type="component" value="Unassembled WGS sequence"/>
</dbReference>
<name>A0A166SBP8_9AGAM</name>
<keyword evidence="1" id="KW-1133">Transmembrane helix</keyword>
<dbReference type="InterPro" id="IPR045339">
    <property type="entry name" value="DUF6534"/>
</dbReference>
<organism evidence="3 4">
    <name type="scientific">Athelia psychrophila</name>
    <dbReference type="NCBI Taxonomy" id="1759441"/>
    <lineage>
        <taxon>Eukaryota</taxon>
        <taxon>Fungi</taxon>
        <taxon>Dikarya</taxon>
        <taxon>Basidiomycota</taxon>
        <taxon>Agaricomycotina</taxon>
        <taxon>Agaricomycetes</taxon>
        <taxon>Agaricomycetidae</taxon>
        <taxon>Atheliales</taxon>
        <taxon>Atheliaceae</taxon>
        <taxon>Athelia</taxon>
    </lineage>
</organism>
<dbReference type="EMBL" id="KV417499">
    <property type="protein sequence ID" value="KZP29261.1"/>
    <property type="molecule type" value="Genomic_DNA"/>
</dbReference>
<feature type="transmembrane region" description="Helical" evidence="1">
    <location>
        <begin position="196"/>
        <end position="219"/>
    </location>
</feature>
<reference evidence="3 4" key="1">
    <citation type="journal article" date="2016" name="Mol. Biol. Evol.">
        <title>Comparative Genomics of Early-Diverging Mushroom-Forming Fungi Provides Insights into the Origins of Lignocellulose Decay Capabilities.</title>
        <authorList>
            <person name="Nagy L.G."/>
            <person name="Riley R."/>
            <person name="Tritt A."/>
            <person name="Adam C."/>
            <person name="Daum C."/>
            <person name="Floudas D."/>
            <person name="Sun H."/>
            <person name="Yadav J.S."/>
            <person name="Pangilinan J."/>
            <person name="Larsson K.H."/>
            <person name="Matsuura K."/>
            <person name="Barry K."/>
            <person name="Labutti K."/>
            <person name="Kuo R."/>
            <person name="Ohm R.A."/>
            <person name="Bhattacharya S.S."/>
            <person name="Shirouzu T."/>
            <person name="Yoshinaga Y."/>
            <person name="Martin F.M."/>
            <person name="Grigoriev I.V."/>
            <person name="Hibbett D.S."/>
        </authorList>
    </citation>
    <scope>NUCLEOTIDE SEQUENCE [LARGE SCALE GENOMIC DNA]</scope>
    <source>
        <strain evidence="3 4">CBS 109695</strain>
    </source>
</reference>
<dbReference type="OrthoDB" id="2535105at2759"/>
<feature type="domain" description="DUF6534" evidence="2">
    <location>
        <begin position="204"/>
        <end position="272"/>
    </location>
</feature>
<evidence type="ECO:0000313" key="4">
    <source>
        <dbReference type="Proteomes" id="UP000076532"/>
    </source>
</evidence>
<keyword evidence="1" id="KW-0472">Membrane</keyword>
<sequence length="339" mass="37171">MSPSSDTSSLSASVMNLSACSLGLTNQPYSLYGIGVRQKGQLSTQDHCAFYMVLQELLALMKLSLDSIHTAISLAAVHDIIKNTLRQPEKGNRWSTVVFISSITGNFTNDPLSQLALVNVVQILYTLRLWIVSERQYYKQLRWLTGLCGSAVAVSIGCNIARAVSFAPAAVYYACVLGAKNDMPLKMIIVKAQLSVYLSIGSWLLADFIIATSLCYVLHTSKNGFLSTDSFLNRYMAYFYLALGNSIVLFGCGLVVEKLYINSYMAMLNGRKFMRQEPEHSESAPNCTEGQIVDICRATLQQEHGKISKDLESGCTATLTQAHDIIICLESVGAPSIDL</sequence>
<evidence type="ECO:0000313" key="3">
    <source>
        <dbReference type="EMBL" id="KZP29261.1"/>
    </source>
</evidence>
<evidence type="ECO:0000259" key="2">
    <source>
        <dbReference type="Pfam" id="PF20152"/>
    </source>
</evidence>
<keyword evidence="4" id="KW-1185">Reference proteome</keyword>
<dbReference type="Pfam" id="PF20152">
    <property type="entry name" value="DUF6534"/>
    <property type="match status" value="1"/>
</dbReference>
<gene>
    <name evidence="3" type="ORF">FIBSPDRAFT_885037</name>
</gene>
<feature type="transmembrane region" description="Helical" evidence="1">
    <location>
        <begin position="239"/>
        <end position="261"/>
    </location>
</feature>
<dbReference type="AlphaFoldDB" id="A0A166SBP8"/>
<evidence type="ECO:0000256" key="1">
    <source>
        <dbReference type="SAM" id="Phobius"/>
    </source>
</evidence>
<protein>
    <recommendedName>
        <fullName evidence="2">DUF6534 domain-containing protein</fullName>
    </recommendedName>
</protein>
<keyword evidence="1" id="KW-0812">Transmembrane</keyword>
<accession>A0A166SBP8</accession>
<proteinExistence type="predicted"/>
<feature type="transmembrane region" description="Helical" evidence="1">
    <location>
        <begin position="112"/>
        <end position="131"/>
    </location>
</feature>